<reference evidence="2 3" key="1">
    <citation type="journal article" date="2014" name="Genome Announc.">
        <title>Draft Genome Sequence of Magnetospirillum sp. Strain SO-1, a Freshwater Magnetotactic Bacterium Isolated from the Ol'khovka River, Russia.</title>
        <authorList>
            <person name="Grouzdev D.S."/>
            <person name="Dziuba M.V."/>
            <person name="Sukhacheva M.S."/>
            <person name="Mardanov A.V."/>
            <person name="Beletskiy A.V."/>
            <person name="Kuznetsov B.B."/>
            <person name="Skryabin K.G."/>
        </authorList>
    </citation>
    <scope>NUCLEOTIDE SEQUENCE [LARGE SCALE GENOMIC DNA]</scope>
    <source>
        <strain evidence="2 3">SO-1</strain>
    </source>
</reference>
<dbReference type="Proteomes" id="UP000011744">
    <property type="component" value="Unassembled WGS sequence"/>
</dbReference>
<dbReference type="EMBL" id="AONQ01000058">
    <property type="protein sequence ID" value="EME68610.1"/>
    <property type="molecule type" value="Genomic_DNA"/>
</dbReference>
<evidence type="ECO:0008006" key="4">
    <source>
        <dbReference type="Google" id="ProtNLM"/>
    </source>
</evidence>
<feature type="signal peptide" evidence="1">
    <location>
        <begin position="1"/>
        <end position="20"/>
    </location>
</feature>
<dbReference type="STRING" id="1244869.H261_17463"/>
<protein>
    <recommendedName>
        <fullName evidence="4">Lipoprotein</fullName>
    </recommendedName>
</protein>
<comment type="caution">
    <text evidence="2">The sequence shown here is derived from an EMBL/GenBank/DDBJ whole genome shotgun (WGS) entry which is preliminary data.</text>
</comment>
<feature type="chain" id="PRO_5004029824" description="Lipoprotein" evidence="1">
    <location>
        <begin position="21"/>
        <end position="241"/>
    </location>
</feature>
<sequence>MRRTIYVLASVLLLASCATKQETTGAKWGAIWASRQAVHQSDVIEGGRLYTAALQAISFKTADDFNRTIAEAVRMADSKAMSEGREAVLAAFLKFMETGPTPRMVDAWFGDRQRLIARSRKEEGDRLSAHIELGKKDTLPDGFLAERFRLISLSSTWAGAAEELIDTWRDFEGWKSDMAVAAQQDAEDAMRMSAAMMMFGNQMRQQSMAQQQMMQNYQPAYQKPIQCNSYKVGNTVQTSCY</sequence>
<dbReference type="PATRIC" id="fig|1244869.3.peg.3503"/>
<evidence type="ECO:0000313" key="2">
    <source>
        <dbReference type="EMBL" id="EME68610.1"/>
    </source>
</evidence>
<evidence type="ECO:0000313" key="3">
    <source>
        <dbReference type="Proteomes" id="UP000011744"/>
    </source>
</evidence>
<proteinExistence type="predicted"/>
<evidence type="ECO:0000256" key="1">
    <source>
        <dbReference type="SAM" id="SignalP"/>
    </source>
</evidence>
<dbReference type="PROSITE" id="PS51257">
    <property type="entry name" value="PROKAR_LIPOPROTEIN"/>
    <property type="match status" value="1"/>
</dbReference>
<accession>M2Z2S7</accession>
<keyword evidence="3" id="KW-1185">Reference proteome</keyword>
<organism evidence="2 3">
    <name type="scientific">Paramagnetospirillum caucaseum</name>
    <dbReference type="NCBI Taxonomy" id="1244869"/>
    <lineage>
        <taxon>Bacteria</taxon>
        <taxon>Pseudomonadati</taxon>
        <taxon>Pseudomonadota</taxon>
        <taxon>Alphaproteobacteria</taxon>
        <taxon>Rhodospirillales</taxon>
        <taxon>Magnetospirillaceae</taxon>
        <taxon>Paramagnetospirillum</taxon>
    </lineage>
</organism>
<keyword evidence="1" id="KW-0732">Signal</keyword>
<dbReference type="AlphaFoldDB" id="M2Z2S7"/>
<name>M2Z2S7_9PROT</name>
<dbReference type="RefSeq" id="WP_008620059.1">
    <property type="nucleotide sequence ID" value="NZ_AONQ01000058.1"/>
</dbReference>
<gene>
    <name evidence="2" type="ORF">H261_17463</name>
</gene>